<accession>A0A9Q1V131</accession>
<evidence type="ECO:0000313" key="2">
    <source>
        <dbReference type="Proteomes" id="UP000037540"/>
    </source>
</evidence>
<reference evidence="1 2" key="1">
    <citation type="submission" date="2015-07" db="EMBL/GenBank/DDBJ databases">
        <title>Draft genome sequences of 17 French Clostridium botulinum group III.</title>
        <authorList>
            <person name="Woudstra C."/>
            <person name="Le Marechal C."/>
            <person name="Souillard R."/>
            <person name="Bayon-Auboyer M.-H."/>
            <person name="Dessouter D."/>
            <person name="Fach P."/>
        </authorList>
    </citation>
    <scope>NUCLEOTIDE SEQUENCE [LARGE SCALE GENOMIC DNA]</scope>
    <source>
        <strain evidence="1 2">12LNRI-CD</strain>
    </source>
</reference>
<dbReference type="GO" id="GO:0016811">
    <property type="term" value="F:hydrolase activity, acting on carbon-nitrogen (but not peptide) bonds, in linear amides"/>
    <property type="evidence" value="ECO:0007669"/>
    <property type="project" value="TreeGrafter"/>
</dbReference>
<dbReference type="OrthoDB" id="9815144at2"/>
<dbReference type="InterPro" id="IPR024078">
    <property type="entry name" value="LmbE-like_dom_sf"/>
</dbReference>
<dbReference type="EMBL" id="LGVR01000001">
    <property type="protein sequence ID" value="KOA90491.1"/>
    <property type="molecule type" value="Genomic_DNA"/>
</dbReference>
<dbReference type="SUPFAM" id="SSF102588">
    <property type="entry name" value="LmbE-like"/>
    <property type="match status" value="1"/>
</dbReference>
<gene>
    <name evidence="1" type="ORF">ADU74_00190</name>
</gene>
<dbReference type="AlphaFoldDB" id="A0A9Q1V131"/>
<comment type="caution">
    <text evidence="1">The sequence shown here is derived from an EMBL/GenBank/DDBJ whole genome shotgun (WGS) entry which is preliminary data.</text>
</comment>
<dbReference type="PANTHER" id="PTHR12993">
    <property type="entry name" value="N-ACETYLGLUCOSAMINYL-PHOSPHATIDYLINOSITOL DE-N-ACETYLASE-RELATED"/>
    <property type="match status" value="1"/>
</dbReference>
<dbReference type="InterPro" id="IPR003737">
    <property type="entry name" value="GlcNAc_PI_deacetylase-related"/>
</dbReference>
<name>A0A9Q1V131_CLOBO</name>
<organism evidence="1 2">
    <name type="scientific">Clostridium botulinum</name>
    <dbReference type="NCBI Taxonomy" id="1491"/>
    <lineage>
        <taxon>Bacteria</taxon>
        <taxon>Bacillati</taxon>
        <taxon>Bacillota</taxon>
        <taxon>Clostridia</taxon>
        <taxon>Eubacteriales</taxon>
        <taxon>Clostridiaceae</taxon>
        <taxon>Clostridium</taxon>
    </lineage>
</organism>
<dbReference type="PANTHER" id="PTHR12993:SF11">
    <property type="entry name" value="N-ACETYLGLUCOSAMINYL-PHOSPHATIDYLINOSITOL DE-N-ACETYLASE"/>
    <property type="match status" value="1"/>
</dbReference>
<dbReference type="Proteomes" id="UP000037540">
    <property type="component" value="Unassembled WGS sequence"/>
</dbReference>
<dbReference type="Pfam" id="PF02585">
    <property type="entry name" value="PIG-L"/>
    <property type="match status" value="1"/>
</dbReference>
<proteinExistence type="predicted"/>
<dbReference type="Gene3D" id="3.40.50.10320">
    <property type="entry name" value="LmbE-like"/>
    <property type="match status" value="1"/>
</dbReference>
<evidence type="ECO:0000313" key="1">
    <source>
        <dbReference type="EMBL" id="KOA90491.1"/>
    </source>
</evidence>
<dbReference type="RefSeq" id="WP_013725327.1">
    <property type="nucleotide sequence ID" value="NZ_LGVO01000042.1"/>
</dbReference>
<protein>
    <submittedName>
        <fullName evidence="1">GlcNAc-PI de-N-acetylase</fullName>
    </submittedName>
</protein>
<sequence length="223" mass="25844">MKKRVLVVSVHPDDETLGCGGTLLKHRDNGDELSWLIVTKASSKLGFSEEFLVEREIQVKKVSEKFKFENVYKLGYYTTKLHTMDFSELILNISNVINDIRPQIIYINNKSDIHTDHQVVAKAMMSCTKSFRYPFIERILMYECISETEMAPPFIENIFIPNVYSDISDFIEKKLEIMSIYKSEVQESPLPRSLDNIKALARYRGASCGEKYAEAFMIVREKF</sequence>